<evidence type="ECO:0000313" key="2">
    <source>
        <dbReference type="Proteomes" id="UP000237798"/>
    </source>
</evidence>
<proteinExistence type="predicted"/>
<dbReference type="OrthoDB" id="9805874at2"/>
<dbReference type="RefSeq" id="WP_106009078.1">
    <property type="nucleotide sequence ID" value="NZ_PVXP01000015.1"/>
</dbReference>
<sequence>MSKEIRLLNADEIEVRVQSVKSNGCILLLYKDARVDMRILDETYGPTGWQREHQLINNNLFCTISIWDDEKKQWIKKQDVGVESYTEKEKGQASDSFKRAGFNVGIGRELYTAPFIWVNLQAGEVKDKGDKSYINPHLHFRVKSIAYNDKREIEKLDIVDNNNVVRFSMGKSVTPNYSEKYKQNIQNKESNNSSNGLTCEKCGKKISEKVAEFSTSKFKKKLCMDCQKTFTRR</sequence>
<keyword evidence="2" id="KW-1185">Reference proteome</keyword>
<comment type="caution">
    <text evidence="1">The sequence shown here is derived from an EMBL/GenBank/DDBJ whole genome shotgun (WGS) entry which is preliminary data.</text>
</comment>
<dbReference type="EMBL" id="PVXP01000015">
    <property type="protein sequence ID" value="PRR85553.1"/>
    <property type="molecule type" value="Genomic_DNA"/>
</dbReference>
<accession>A0A2T0BNV5</accession>
<gene>
    <name evidence="1" type="ORF">CLLU_14740</name>
</gene>
<reference evidence="1 2" key="1">
    <citation type="submission" date="2018-03" db="EMBL/GenBank/DDBJ databases">
        <title>Genome sequence of Clostridium luticellarii DSM 29923.</title>
        <authorList>
            <person name="Poehlein A."/>
            <person name="Daniel R."/>
        </authorList>
    </citation>
    <scope>NUCLEOTIDE SEQUENCE [LARGE SCALE GENOMIC DNA]</scope>
    <source>
        <strain evidence="1 2">DSM 29923</strain>
    </source>
</reference>
<organism evidence="1 2">
    <name type="scientific">Clostridium luticellarii</name>
    <dbReference type="NCBI Taxonomy" id="1691940"/>
    <lineage>
        <taxon>Bacteria</taxon>
        <taxon>Bacillati</taxon>
        <taxon>Bacillota</taxon>
        <taxon>Clostridia</taxon>
        <taxon>Eubacteriales</taxon>
        <taxon>Clostridiaceae</taxon>
        <taxon>Clostridium</taxon>
    </lineage>
</organism>
<dbReference type="Proteomes" id="UP000237798">
    <property type="component" value="Unassembled WGS sequence"/>
</dbReference>
<dbReference type="AlphaFoldDB" id="A0A2T0BNV5"/>
<protein>
    <submittedName>
        <fullName evidence="1">Uncharacterized protein</fullName>
    </submittedName>
</protein>
<evidence type="ECO:0000313" key="1">
    <source>
        <dbReference type="EMBL" id="PRR85553.1"/>
    </source>
</evidence>
<name>A0A2T0BNV5_9CLOT</name>